<dbReference type="EMBL" id="CM056744">
    <property type="protein sequence ID" value="KAJ8668643.1"/>
    <property type="molecule type" value="Genomic_DNA"/>
</dbReference>
<protein>
    <submittedName>
        <fullName evidence="1">Uncharacterized protein</fullName>
    </submittedName>
</protein>
<comment type="caution">
    <text evidence="1">The sequence shown here is derived from an EMBL/GenBank/DDBJ whole genome shotgun (WGS) entry which is preliminary data.</text>
</comment>
<evidence type="ECO:0000313" key="1">
    <source>
        <dbReference type="EMBL" id="KAJ8668643.1"/>
    </source>
</evidence>
<proteinExistence type="predicted"/>
<dbReference type="Proteomes" id="UP001239111">
    <property type="component" value="Chromosome 4"/>
</dbReference>
<keyword evidence="2" id="KW-1185">Reference proteome</keyword>
<gene>
    <name evidence="1" type="ORF">QAD02_010306</name>
</gene>
<reference evidence="1" key="1">
    <citation type="submission" date="2023-04" db="EMBL/GenBank/DDBJ databases">
        <title>A chromosome-level genome assembly of the parasitoid wasp Eretmocerus hayati.</title>
        <authorList>
            <person name="Zhong Y."/>
            <person name="Liu S."/>
            <person name="Liu Y."/>
        </authorList>
    </citation>
    <scope>NUCLEOTIDE SEQUENCE</scope>
    <source>
        <strain evidence="1">ZJU_SS_LIU_2023</strain>
    </source>
</reference>
<name>A0ACC2NCY4_9HYME</name>
<evidence type="ECO:0000313" key="2">
    <source>
        <dbReference type="Proteomes" id="UP001239111"/>
    </source>
</evidence>
<accession>A0ACC2NCY4</accession>
<organism evidence="1 2">
    <name type="scientific">Eretmocerus hayati</name>
    <dbReference type="NCBI Taxonomy" id="131215"/>
    <lineage>
        <taxon>Eukaryota</taxon>
        <taxon>Metazoa</taxon>
        <taxon>Ecdysozoa</taxon>
        <taxon>Arthropoda</taxon>
        <taxon>Hexapoda</taxon>
        <taxon>Insecta</taxon>
        <taxon>Pterygota</taxon>
        <taxon>Neoptera</taxon>
        <taxon>Endopterygota</taxon>
        <taxon>Hymenoptera</taxon>
        <taxon>Apocrita</taxon>
        <taxon>Proctotrupomorpha</taxon>
        <taxon>Chalcidoidea</taxon>
        <taxon>Aphelinidae</taxon>
        <taxon>Aphelininae</taxon>
        <taxon>Eretmocerus</taxon>
    </lineage>
</organism>
<sequence>MIPKLLMDLFAHGFTAVTSLISNGMSLITEPFKRVMGLNGNTINPVMNQVSNFPNQITNMNSYMGSSRIEEYPKNLLDNMAHPGLVATNNVIYEEPRTPITVTSIPTEIASSTEKIVQKEEGSVVDSLRDGAKTGSAIVLGISNFLPKDTGIPIVDTVGNAAHGIGHAMQSLSKGDAKGAVKNIVDAGVKSALSPFKKGATAAGLIAGGIAKILPKDTGNPLLDTVGSVANGVENTMDSLSQGNLNGVVKNIVDGGIGTVLHLSHGEENTDGRTHKMTSNKIIPRNRRNSVFDVMGNLLKDQTAGSTQPVMNQLQHTRENIGDMLGNFMN</sequence>